<feature type="transmembrane region" description="Helical" evidence="9">
    <location>
        <begin position="36"/>
        <end position="55"/>
    </location>
</feature>
<evidence type="ECO:0000256" key="7">
    <source>
        <dbReference type="ARBA" id="ARBA00032344"/>
    </source>
</evidence>
<dbReference type="PRINTS" id="PR01010">
    <property type="entry name" value="FLGPRINGFLGI"/>
</dbReference>
<evidence type="ECO:0000313" key="10">
    <source>
        <dbReference type="EMBL" id="CAM76219.1"/>
    </source>
</evidence>
<dbReference type="PANTHER" id="PTHR30381:SF0">
    <property type="entry name" value="FLAGELLAR P-RING PROTEIN"/>
    <property type="match status" value="1"/>
</dbReference>
<keyword evidence="10" id="KW-0969">Cilium</keyword>
<comment type="function">
    <text evidence="1 8">Assembles around the rod to form the L-ring and probably protects the motor/basal body from shearing forces during rotation.</text>
</comment>
<accession>A4U012</accession>
<keyword evidence="9" id="KW-0812">Transmembrane</keyword>
<dbReference type="GO" id="GO:0071973">
    <property type="term" value="P:bacterial-type flagellum-dependent cell motility"/>
    <property type="evidence" value="ECO:0007669"/>
    <property type="project" value="InterPro"/>
</dbReference>
<keyword evidence="9" id="KW-1133">Transmembrane helix</keyword>
<keyword evidence="4" id="KW-0732">Signal</keyword>
<evidence type="ECO:0000256" key="4">
    <source>
        <dbReference type="ARBA" id="ARBA00022729"/>
    </source>
</evidence>
<reference evidence="10" key="1">
    <citation type="journal article" date="2007" name="J. Bacteriol.">
        <title>Comparative genome analysis of four magnetotactic bacteria reveals a complex set of group-specific genes implicated in magnetosome biomineralization and function.</title>
        <authorList>
            <person name="Richter M."/>
            <person name="Kube M."/>
            <person name="Bazylinski D.A."/>
            <person name="Lombardot T."/>
            <person name="Gloeckner F.O."/>
            <person name="Reinhardt R."/>
            <person name="Schueler D."/>
        </authorList>
    </citation>
    <scope>NUCLEOTIDE SEQUENCE</scope>
    <source>
        <strain evidence="10">MSR-1</strain>
    </source>
</reference>
<keyword evidence="5" id="KW-0574">Periplasm</keyword>
<dbReference type="InterPro" id="IPR001782">
    <property type="entry name" value="Flag_FlgI"/>
</dbReference>
<dbReference type="HAMAP" id="MF_00416">
    <property type="entry name" value="FlgI"/>
    <property type="match status" value="1"/>
</dbReference>
<dbReference type="Pfam" id="PF02119">
    <property type="entry name" value="FlgI"/>
    <property type="match status" value="1"/>
</dbReference>
<comment type="subunit">
    <text evidence="8">The basal body constitutes a major portion of the flagellar organelle and consists of four rings (L,P,S, and M) mounted on a central rod.</text>
</comment>
<gene>
    <name evidence="8" type="primary">flgI</name>
    <name evidence="10" type="ORF">MGR_2165</name>
</gene>
<dbReference type="GO" id="GO:0005198">
    <property type="term" value="F:structural molecule activity"/>
    <property type="evidence" value="ECO:0007669"/>
    <property type="project" value="InterPro"/>
</dbReference>
<dbReference type="PANTHER" id="PTHR30381">
    <property type="entry name" value="FLAGELLAR P-RING PERIPLASMIC PROTEIN FLGI"/>
    <property type="match status" value="1"/>
</dbReference>
<evidence type="ECO:0000256" key="9">
    <source>
        <dbReference type="SAM" id="Phobius"/>
    </source>
</evidence>
<keyword evidence="9" id="KW-0472">Membrane</keyword>
<comment type="subcellular location">
    <subcellularLocation>
        <location evidence="2 8">Bacterial flagellum basal body</location>
    </subcellularLocation>
</comment>
<organism evidence="10">
    <name type="scientific">Magnetospirillum gryphiswaldense</name>
    <dbReference type="NCBI Taxonomy" id="55518"/>
    <lineage>
        <taxon>Bacteria</taxon>
        <taxon>Pseudomonadati</taxon>
        <taxon>Pseudomonadota</taxon>
        <taxon>Alphaproteobacteria</taxon>
        <taxon>Rhodospirillales</taxon>
        <taxon>Rhodospirillaceae</taxon>
        <taxon>Magnetospirillum</taxon>
    </lineage>
</organism>
<evidence type="ECO:0000256" key="5">
    <source>
        <dbReference type="ARBA" id="ARBA00022764"/>
    </source>
</evidence>
<dbReference type="NCBIfam" id="NF003676">
    <property type="entry name" value="PRK05303.1"/>
    <property type="match status" value="1"/>
</dbReference>
<dbReference type="AlphaFoldDB" id="A4U012"/>
<dbReference type="GO" id="GO:0030288">
    <property type="term" value="C:outer membrane-bounded periplasmic space"/>
    <property type="evidence" value="ECO:0007669"/>
    <property type="project" value="InterPro"/>
</dbReference>
<keyword evidence="6 8" id="KW-0975">Bacterial flagellum</keyword>
<dbReference type="EMBL" id="CU459003">
    <property type="protein sequence ID" value="CAM76219.1"/>
    <property type="molecule type" value="Genomic_DNA"/>
</dbReference>
<protein>
    <recommendedName>
        <fullName evidence="3 8">Flagellar P-ring protein</fullName>
    </recommendedName>
    <alternativeName>
        <fullName evidence="7 8">Basal body P-ring protein</fullName>
    </alternativeName>
</protein>
<keyword evidence="10" id="KW-0282">Flagellum</keyword>
<evidence type="ECO:0000256" key="3">
    <source>
        <dbReference type="ARBA" id="ARBA00019515"/>
    </source>
</evidence>
<evidence type="ECO:0000256" key="1">
    <source>
        <dbReference type="ARBA" id="ARBA00002591"/>
    </source>
</evidence>
<comment type="similarity">
    <text evidence="8">Belongs to the FlgI family.</text>
</comment>
<proteinExistence type="inferred from homology"/>
<evidence type="ECO:0000256" key="6">
    <source>
        <dbReference type="ARBA" id="ARBA00023143"/>
    </source>
</evidence>
<keyword evidence="10" id="KW-0966">Cell projection</keyword>
<name>A4U012_9PROT</name>
<evidence type="ECO:0000256" key="8">
    <source>
        <dbReference type="HAMAP-Rule" id="MF_00416"/>
    </source>
</evidence>
<evidence type="ECO:0000256" key="2">
    <source>
        <dbReference type="ARBA" id="ARBA00004117"/>
    </source>
</evidence>
<dbReference type="GO" id="GO:0009428">
    <property type="term" value="C:bacterial-type flagellum basal body, distal rod, P ring"/>
    <property type="evidence" value="ECO:0007669"/>
    <property type="project" value="InterPro"/>
</dbReference>
<sequence length="419" mass="43269">MFGTDFALINATIFIRRVAIEVVMSRIAKTKAASATAIRAFALAAGLVAVTILAMPPVAYGASRIKDIADYEGVRDNLLVGYGLVVGLAGTGDDLTNAPFTKESLVAMLERLGVNIREQGGTIATVKPKNVAAVMVTATLPAFSRQGTRLDVSVAAMGDAKSLEGGTLLVTPLVGADGEIYAVAQGGLAGVGFTASGGGAGGGGTTSVRKGIPTTGKIANGAIIERELPFEMAHLESVKLSLRNPDFTTANRTAQAVNAFLGSTVARPTDPSTVQIVVPPDYRGNVVGLLTDIEQLKVEPDQVAKIVIDDATGTIVMGENVRISTVAVAQGQLTVRITETPQVSQPSPFSTTGTTTVVDRTDIEVDEGQGKKLMVVPHGVTLQDLVTGLNALGISPRDLIAILQTIKAAGAIQADIEVM</sequence>